<evidence type="ECO:0000313" key="2">
    <source>
        <dbReference type="Proteomes" id="UP001610446"/>
    </source>
</evidence>
<comment type="caution">
    <text evidence="1">The sequence shown here is derived from an EMBL/GenBank/DDBJ whole genome shotgun (WGS) entry which is preliminary data.</text>
</comment>
<accession>A0ABR4I959</accession>
<dbReference type="InterPro" id="IPR011717">
    <property type="entry name" value="TPR-4"/>
</dbReference>
<dbReference type="Gene3D" id="1.25.40.10">
    <property type="entry name" value="Tetratricopeptide repeat domain"/>
    <property type="match status" value="1"/>
</dbReference>
<dbReference type="EMBL" id="JBFXLU010000574">
    <property type="protein sequence ID" value="KAL2824192.1"/>
    <property type="molecule type" value="Genomic_DNA"/>
</dbReference>
<dbReference type="SUPFAM" id="SSF48452">
    <property type="entry name" value="TPR-like"/>
    <property type="match status" value="1"/>
</dbReference>
<name>A0ABR4I959_9EURO</name>
<dbReference type="Pfam" id="PF07721">
    <property type="entry name" value="TPR_4"/>
    <property type="match status" value="1"/>
</dbReference>
<organism evidence="1 2">
    <name type="scientific">Aspergillus pseudoustus</name>
    <dbReference type="NCBI Taxonomy" id="1810923"/>
    <lineage>
        <taxon>Eukaryota</taxon>
        <taxon>Fungi</taxon>
        <taxon>Dikarya</taxon>
        <taxon>Ascomycota</taxon>
        <taxon>Pezizomycotina</taxon>
        <taxon>Eurotiomycetes</taxon>
        <taxon>Eurotiomycetidae</taxon>
        <taxon>Eurotiales</taxon>
        <taxon>Aspergillaceae</taxon>
        <taxon>Aspergillus</taxon>
        <taxon>Aspergillus subgen. Nidulantes</taxon>
    </lineage>
</organism>
<dbReference type="InterPro" id="IPR011990">
    <property type="entry name" value="TPR-like_helical_dom_sf"/>
</dbReference>
<evidence type="ECO:0008006" key="3">
    <source>
        <dbReference type="Google" id="ProtNLM"/>
    </source>
</evidence>
<protein>
    <recommendedName>
        <fullName evidence="3">MalT-like TPR region domain-containing protein</fullName>
    </recommendedName>
</protein>
<evidence type="ECO:0000313" key="1">
    <source>
        <dbReference type="EMBL" id="KAL2824192.1"/>
    </source>
</evidence>
<dbReference type="Proteomes" id="UP001610446">
    <property type="component" value="Unassembled WGS sequence"/>
</dbReference>
<reference evidence="1 2" key="1">
    <citation type="submission" date="2024-07" db="EMBL/GenBank/DDBJ databases">
        <title>Section-level genome sequencing and comparative genomics of Aspergillus sections Usti and Cavernicolus.</title>
        <authorList>
            <consortium name="Lawrence Berkeley National Laboratory"/>
            <person name="Nybo J.L."/>
            <person name="Vesth T.C."/>
            <person name="Theobald S."/>
            <person name="Frisvad J.C."/>
            <person name="Larsen T.O."/>
            <person name="Kjaerboelling I."/>
            <person name="Rothschild-Mancinelli K."/>
            <person name="Lyhne E.K."/>
            <person name="Kogle M.E."/>
            <person name="Barry K."/>
            <person name="Clum A."/>
            <person name="Na H."/>
            <person name="Ledsgaard L."/>
            <person name="Lin J."/>
            <person name="Lipzen A."/>
            <person name="Kuo A."/>
            <person name="Riley R."/>
            <person name="Mondo S."/>
            <person name="Labutti K."/>
            <person name="Haridas S."/>
            <person name="Pangalinan J."/>
            <person name="Salamov A.A."/>
            <person name="Simmons B.A."/>
            <person name="Magnuson J.K."/>
            <person name="Chen J."/>
            <person name="Drula E."/>
            <person name="Henrissat B."/>
            <person name="Wiebenga A."/>
            <person name="Lubbers R.J."/>
            <person name="Gomes A.C."/>
            <person name="Makela M.R."/>
            <person name="Stajich J."/>
            <person name="Grigoriev I.V."/>
            <person name="Mortensen U.H."/>
            <person name="De Vries R.P."/>
            <person name="Baker S.E."/>
            <person name="Andersen M.R."/>
        </authorList>
    </citation>
    <scope>NUCLEOTIDE SEQUENCE [LARGE SCALE GENOMIC DNA]</scope>
    <source>
        <strain evidence="1 2">CBS 123904</strain>
    </source>
</reference>
<proteinExistence type="predicted"/>
<gene>
    <name evidence="1" type="ORF">BJY01DRAFT_256506</name>
</gene>
<sequence length="156" mass="17591">MSESLSSEHPLALEWRYNHAEMLFHEGRLDEAADIHRTVLAARRNEKFIDAELVVRELLQLAEKAVGKGNMLSFYYLSALSTLLVHQNRIEEAQAITLEVLKDLLDLSYDQGEVADAEAISRRMLASQMPTLGNKHLKMLQSITSVRTVSDITAKV</sequence>
<keyword evidence="2" id="KW-1185">Reference proteome</keyword>